<dbReference type="EMBL" id="BDDD01000426">
    <property type="protein sequence ID" value="GAV65668.1"/>
    <property type="molecule type" value="Genomic_DNA"/>
</dbReference>
<dbReference type="AlphaFoldDB" id="A0A1Q3BCH8"/>
<feature type="domain" description="RecA family profile 1" evidence="1">
    <location>
        <begin position="18"/>
        <end position="215"/>
    </location>
</feature>
<evidence type="ECO:0000259" key="1">
    <source>
        <dbReference type="PROSITE" id="PS50162"/>
    </source>
</evidence>
<dbReference type="GO" id="GO:0005657">
    <property type="term" value="C:replication fork"/>
    <property type="evidence" value="ECO:0007669"/>
    <property type="project" value="InterPro"/>
</dbReference>
<proteinExistence type="predicted"/>
<dbReference type="InterPro" id="IPR030547">
    <property type="entry name" value="XRCC2"/>
</dbReference>
<keyword evidence="3" id="KW-1185">Reference proteome</keyword>
<protein>
    <recommendedName>
        <fullName evidence="1">RecA family profile 1 domain-containing protein</fullName>
    </recommendedName>
</protein>
<dbReference type="SUPFAM" id="SSF52540">
    <property type="entry name" value="P-loop containing nucleoside triphosphate hydrolases"/>
    <property type="match status" value="1"/>
</dbReference>
<dbReference type="CDD" id="cd19490">
    <property type="entry name" value="XRCC2"/>
    <property type="match status" value="1"/>
</dbReference>
<evidence type="ECO:0000313" key="3">
    <source>
        <dbReference type="Proteomes" id="UP000187406"/>
    </source>
</evidence>
<dbReference type="InterPro" id="IPR027417">
    <property type="entry name" value="P-loop_NTPase"/>
</dbReference>
<evidence type="ECO:0000313" key="2">
    <source>
        <dbReference type="EMBL" id="GAV65668.1"/>
    </source>
</evidence>
<dbReference type="GO" id="GO:0033063">
    <property type="term" value="C:Rad51B-Rad51C-Rad51D-XRCC2 complex"/>
    <property type="evidence" value="ECO:0007669"/>
    <property type="project" value="InterPro"/>
</dbReference>
<dbReference type="PANTHER" id="PTHR46644:SF2">
    <property type="entry name" value="DNA REPAIR PROTEIN XRCC2"/>
    <property type="match status" value="1"/>
</dbReference>
<dbReference type="FunCoup" id="A0A1Q3BCH8">
    <property type="interactions" value="1424"/>
</dbReference>
<dbReference type="InParanoid" id="A0A1Q3BCH8"/>
<dbReference type="GO" id="GO:0003677">
    <property type="term" value="F:DNA binding"/>
    <property type="evidence" value="ECO:0007669"/>
    <property type="project" value="InterPro"/>
</dbReference>
<organism evidence="2 3">
    <name type="scientific">Cephalotus follicularis</name>
    <name type="common">Albany pitcher plant</name>
    <dbReference type="NCBI Taxonomy" id="3775"/>
    <lineage>
        <taxon>Eukaryota</taxon>
        <taxon>Viridiplantae</taxon>
        <taxon>Streptophyta</taxon>
        <taxon>Embryophyta</taxon>
        <taxon>Tracheophyta</taxon>
        <taxon>Spermatophyta</taxon>
        <taxon>Magnoliopsida</taxon>
        <taxon>eudicotyledons</taxon>
        <taxon>Gunneridae</taxon>
        <taxon>Pentapetalae</taxon>
        <taxon>rosids</taxon>
        <taxon>fabids</taxon>
        <taxon>Oxalidales</taxon>
        <taxon>Cephalotaceae</taxon>
        <taxon>Cephalotus</taxon>
    </lineage>
</organism>
<dbReference type="STRING" id="3775.A0A1Q3BCH8"/>
<dbReference type="OrthoDB" id="420422at2759"/>
<sequence>MERSWIDGDESAKEMLQRVLKDGPPFFLLVPPLHRVPLRLGNVIELVGPSPSGKTHILMEAAITCILPREYGGLGHLVIFIDLDCRFDISRLSHLLNHRILLLNANDDLHQLFVSCMTRFLYLRCYDSLQLISTLKTLHYRLQKERETHGVGVRFLIIDNIGAFHWVDRAATQAPPQGNYRKCLSLQSVSEAVVEEIKKLLLVHPMLLISTKTTVLGDKFSTNEAKWNFGKRSSLDTSYSRNISSSTRQPSYREYMPSVWQSFVTHRIIVRATDNYFKLSQHQNLSIYSSEWLLPPLSFSDKFVVKDAGVFIVS</sequence>
<dbReference type="GO" id="GO:0140664">
    <property type="term" value="F:ATP-dependent DNA damage sensor activity"/>
    <property type="evidence" value="ECO:0007669"/>
    <property type="project" value="InterPro"/>
</dbReference>
<dbReference type="Proteomes" id="UP000187406">
    <property type="component" value="Unassembled WGS sequence"/>
</dbReference>
<dbReference type="Gene3D" id="3.40.50.300">
    <property type="entry name" value="P-loop containing nucleotide triphosphate hydrolases"/>
    <property type="match status" value="1"/>
</dbReference>
<dbReference type="PROSITE" id="PS50162">
    <property type="entry name" value="RECA_2"/>
    <property type="match status" value="1"/>
</dbReference>
<dbReference type="GO" id="GO:0000724">
    <property type="term" value="P:double-strand break repair via homologous recombination"/>
    <property type="evidence" value="ECO:0007669"/>
    <property type="project" value="InterPro"/>
</dbReference>
<comment type="caution">
    <text evidence="2">The sequence shown here is derived from an EMBL/GenBank/DDBJ whole genome shotgun (WGS) entry which is preliminary data.</text>
</comment>
<dbReference type="InterPro" id="IPR020588">
    <property type="entry name" value="RecA_ATP-bd"/>
</dbReference>
<accession>A0A1Q3BCH8</accession>
<dbReference type="GO" id="GO:0005524">
    <property type="term" value="F:ATP binding"/>
    <property type="evidence" value="ECO:0007669"/>
    <property type="project" value="InterPro"/>
</dbReference>
<gene>
    <name evidence="2" type="ORF">CFOL_v3_09182</name>
</gene>
<name>A0A1Q3BCH8_CEPFO</name>
<dbReference type="PANTHER" id="PTHR46644">
    <property type="entry name" value="DNA REPAIR PROTEIN XRCC2"/>
    <property type="match status" value="1"/>
</dbReference>
<reference evidence="3" key="1">
    <citation type="submission" date="2016-04" db="EMBL/GenBank/DDBJ databases">
        <title>Cephalotus genome sequencing.</title>
        <authorList>
            <person name="Fukushima K."/>
            <person name="Hasebe M."/>
            <person name="Fang X."/>
        </authorList>
    </citation>
    <scope>NUCLEOTIDE SEQUENCE [LARGE SCALE GENOMIC DNA]</scope>
    <source>
        <strain evidence="3">cv. St1</strain>
    </source>
</reference>